<name>A0A6A6PUX7_9PEZI</name>
<dbReference type="RefSeq" id="XP_033590480.1">
    <property type="nucleotide sequence ID" value="XM_033733169.1"/>
</dbReference>
<sequence length="319" mass="35180">MNAPEQSVYTLLESDPRLRKFMTRLQQCPDLVAKLQDISTDCTVFAPGDDETDPWTGLDGSRDISSLISDLYLPTSALSSFPNVPVRHHSPGLNGLQLLRTRPIWHPGYGPSYSVDFTSRITAADLFARNGVVHILDKAPMPLLDIATTLSALPSASFGILRRAISICDFKLTGDDAVDLRRGGTFFAPTDAAFQSLGEEELRELLQKPSIIRTILLSHWSPNWTLYSNRFYRGADASTTIDAPPGREYPRPRGKRTFELPSAASNGAMIAVEVERIEGLIQMKVNERANILSADHMCTDGVVHVVDQLVTPVETAFIK</sequence>
<dbReference type="AlphaFoldDB" id="A0A6A6PUX7"/>
<feature type="domain" description="FAS1" evidence="1">
    <location>
        <begin position="145"/>
        <end position="310"/>
    </location>
</feature>
<organism evidence="2 3">
    <name type="scientific">Neohortaea acidophila</name>
    <dbReference type="NCBI Taxonomy" id="245834"/>
    <lineage>
        <taxon>Eukaryota</taxon>
        <taxon>Fungi</taxon>
        <taxon>Dikarya</taxon>
        <taxon>Ascomycota</taxon>
        <taxon>Pezizomycotina</taxon>
        <taxon>Dothideomycetes</taxon>
        <taxon>Dothideomycetidae</taxon>
        <taxon>Mycosphaerellales</taxon>
        <taxon>Teratosphaeriaceae</taxon>
        <taxon>Neohortaea</taxon>
    </lineage>
</organism>
<evidence type="ECO:0000259" key="1">
    <source>
        <dbReference type="PROSITE" id="PS50213"/>
    </source>
</evidence>
<evidence type="ECO:0000313" key="3">
    <source>
        <dbReference type="Proteomes" id="UP000799767"/>
    </source>
</evidence>
<dbReference type="InterPro" id="IPR000782">
    <property type="entry name" value="FAS1_domain"/>
</dbReference>
<reference evidence="2" key="1">
    <citation type="journal article" date="2020" name="Stud. Mycol.">
        <title>101 Dothideomycetes genomes: a test case for predicting lifestyles and emergence of pathogens.</title>
        <authorList>
            <person name="Haridas S."/>
            <person name="Albert R."/>
            <person name="Binder M."/>
            <person name="Bloem J."/>
            <person name="Labutti K."/>
            <person name="Salamov A."/>
            <person name="Andreopoulos B."/>
            <person name="Baker S."/>
            <person name="Barry K."/>
            <person name="Bills G."/>
            <person name="Bluhm B."/>
            <person name="Cannon C."/>
            <person name="Castanera R."/>
            <person name="Culley D."/>
            <person name="Daum C."/>
            <person name="Ezra D."/>
            <person name="Gonzalez J."/>
            <person name="Henrissat B."/>
            <person name="Kuo A."/>
            <person name="Liang C."/>
            <person name="Lipzen A."/>
            <person name="Lutzoni F."/>
            <person name="Magnuson J."/>
            <person name="Mondo S."/>
            <person name="Nolan M."/>
            <person name="Ohm R."/>
            <person name="Pangilinan J."/>
            <person name="Park H.-J."/>
            <person name="Ramirez L."/>
            <person name="Alfaro M."/>
            <person name="Sun H."/>
            <person name="Tritt A."/>
            <person name="Yoshinaga Y."/>
            <person name="Zwiers L.-H."/>
            <person name="Turgeon B."/>
            <person name="Goodwin S."/>
            <person name="Spatafora J."/>
            <person name="Crous P."/>
            <person name="Grigoriev I."/>
        </authorList>
    </citation>
    <scope>NUCLEOTIDE SEQUENCE</scope>
    <source>
        <strain evidence="2">CBS 113389</strain>
    </source>
</reference>
<dbReference type="EMBL" id="MU001634">
    <property type="protein sequence ID" value="KAF2483910.1"/>
    <property type="molecule type" value="Genomic_DNA"/>
</dbReference>
<dbReference type="OrthoDB" id="286301at2759"/>
<proteinExistence type="predicted"/>
<protein>
    <submittedName>
        <fullName evidence="2">FAS1 domain-containing protein</fullName>
    </submittedName>
</protein>
<dbReference type="SUPFAM" id="SSF82153">
    <property type="entry name" value="FAS1 domain"/>
    <property type="match status" value="2"/>
</dbReference>
<dbReference type="PROSITE" id="PS50213">
    <property type="entry name" value="FAS1"/>
    <property type="match status" value="2"/>
</dbReference>
<dbReference type="InterPro" id="IPR036378">
    <property type="entry name" value="FAS1_dom_sf"/>
</dbReference>
<dbReference type="Proteomes" id="UP000799767">
    <property type="component" value="Unassembled WGS sequence"/>
</dbReference>
<dbReference type="Pfam" id="PF02469">
    <property type="entry name" value="Fasciclin"/>
    <property type="match status" value="1"/>
</dbReference>
<feature type="domain" description="FAS1" evidence="1">
    <location>
        <begin position="5"/>
        <end position="140"/>
    </location>
</feature>
<dbReference type="PANTHER" id="PTHR10900:SF125">
    <property type="entry name" value="FAS1 DOMAIN-CONTAINING PROTEIN YLR001C"/>
    <property type="match status" value="1"/>
</dbReference>
<gene>
    <name evidence="2" type="ORF">BDY17DRAFT_294626</name>
</gene>
<accession>A0A6A6PUX7</accession>
<dbReference type="PANTHER" id="PTHR10900">
    <property type="entry name" value="PERIOSTIN-RELATED"/>
    <property type="match status" value="1"/>
</dbReference>
<dbReference type="SMART" id="SM00554">
    <property type="entry name" value="FAS1"/>
    <property type="match status" value="2"/>
</dbReference>
<evidence type="ECO:0000313" key="2">
    <source>
        <dbReference type="EMBL" id="KAF2483910.1"/>
    </source>
</evidence>
<dbReference type="InterPro" id="IPR050904">
    <property type="entry name" value="Adhesion/Biosynth-related"/>
</dbReference>
<keyword evidence="3" id="KW-1185">Reference proteome</keyword>
<dbReference type="GeneID" id="54474171"/>
<dbReference type="Gene3D" id="2.30.180.10">
    <property type="entry name" value="FAS1 domain"/>
    <property type="match status" value="2"/>
</dbReference>